<dbReference type="Proteomes" id="UP000223913">
    <property type="component" value="Unassembled WGS sequence"/>
</dbReference>
<organism evidence="1 2">
    <name type="scientific">Flavilitoribacter nigricans (strain ATCC 23147 / DSM 23189 / NBRC 102662 / NCIMB 1420 / SS-2)</name>
    <name type="common">Lewinella nigricans</name>
    <dbReference type="NCBI Taxonomy" id="1122177"/>
    <lineage>
        <taxon>Bacteria</taxon>
        <taxon>Pseudomonadati</taxon>
        <taxon>Bacteroidota</taxon>
        <taxon>Saprospiria</taxon>
        <taxon>Saprospirales</taxon>
        <taxon>Lewinellaceae</taxon>
        <taxon>Flavilitoribacter</taxon>
    </lineage>
</organism>
<proteinExistence type="predicted"/>
<sequence>MIIGDKAFLIGQMVKWLVWFRPAFPFPVQIRWRQPDLYPADRAKIDSVYPSINATLPPPAFTKVGKRFLEI</sequence>
<dbReference type="AlphaFoldDB" id="A0A2D0N2I6"/>
<protein>
    <submittedName>
        <fullName evidence="1">Uncharacterized protein</fullName>
    </submittedName>
</protein>
<gene>
    <name evidence="1" type="ORF">CRP01_30625</name>
</gene>
<keyword evidence="2" id="KW-1185">Reference proteome</keyword>
<reference evidence="1 2" key="1">
    <citation type="submission" date="2017-10" db="EMBL/GenBank/DDBJ databases">
        <title>The draft genome sequence of Lewinella nigricans NBRC 102662.</title>
        <authorList>
            <person name="Wang K."/>
        </authorList>
    </citation>
    <scope>NUCLEOTIDE SEQUENCE [LARGE SCALE GENOMIC DNA]</scope>
    <source>
        <strain evidence="1 2">NBRC 102662</strain>
    </source>
</reference>
<accession>A0A2D0N2I6</accession>
<name>A0A2D0N2I6_FLAN2</name>
<comment type="caution">
    <text evidence="1">The sequence shown here is derived from an EMBL/GenBank/DDBJ whole genome shotgun (WGS) entry which is preliminary data.</text>
</comment>
<evidence type="ECO:0000313" key="1">
    <source>
        <dbReference type="EMBL" id="PHN02741.1"/>
    </source>
</evidence>
<dbReference type="EMBL" id="PDUD01000037">
    <property type="protein sequence ID" value="PHN02741.1"/>
    <property type="molecule type" value="Genomic_DNA"/>
</dbReference>
<evidence type="ECO:0000313" key="2">
    <source>
        <dbReference type="Proteomes" id="UP000223913"/>
    </source>
</evidence>